<reference evidence="1 2" key="1">
    <citation type="journal article" date="2024" name="Ann. Entomol. Soc. Am.">
        <title>Genomic analyses of the southern and eastern yellowjacket wasps (Hymenoptera: Vespidae) reveal evolutionary signatures of social life.</title>
        <authorList>
            <person name="Catto M.A."/>
            <person name="Caine P.B."/>
            <person name="Orr S.E."/>
            <person name="Hunt B.G."/>
            <person name="Goodisman M.A.D."/>
        </authorList>
    </citation>
    <scope>NUCLEOTIDE SEQUENCE [LARGE SCALE GENOMIC DNA]</scope>
    <source>
        <strain evidence="1">233</strain>
        <tissue evidence="1">Head and thorax</tissue>
    </source>
</reference>
<dbReference type="EMBL" id="JAUDFV010000151">
    <property type="protein sequence ID" value="KAL2719261.1"/>
    <property type="molecule type" value="Genomic_DNA"/>
</dbReference>
<name>A0ABD2AF57_VESSQ</name>
<dbReference type="Proteomes" id="UP001607302">
    <property type="component" value="Unassembled WGS sequence"/>
</dbReference>
<gene>
    <name evidence="1" type="ORF">V1478_011680</name>
</gene>
<accession>A0ABD2AF57</accession>
<dbReference type="AlphaFoldDB" id="A0ABD2AF57"/>
<keyword evidence="2" id="KW-1185">Reference proteome</keyword>
<evidence type="ECO:0000313" key="1">
    <source>
        <dbReference type="EMBL" id="KAL2719261.1"/>
    </source>
</evidence>
<sequence>MSRNDCTEILKFIRFDKKNHRSQHLQSDKFALILIAWDRFIQNSPTNKSGKFGIKFWLTKYISSKLLSKRTTLVGTIRGNKKELSTICKTKKNTMARFSSFHYKLKKIILTIYKTKPKKIFVLNSKHKSVGIEKNKFGIDIADQMLKSVKSESKRSSLQLKRYPTKKILFQLADELTVENVAENVKLEMESREVNVTSKSSLCLRITLSNKFNVLSDESESEMETEIEIDA</sequence>
<proteinExistence type="predicted"/>
<protein>
    <submittedName>
        <fullName evidence="1">PiggyBac transposable element-derived protein 4-like</fullName>
    </submittedName>
</protein>
<evidence type="ECO:0000313" key="2">
    <source>
        <dbReference type="Proteomes" id="UP001607302"/>
    </source>
</evidence>
<comment type="caution">
    <text evidence="1">The sequence shown here is derived from an EMBL/GenBank/DDBJ whole genome shotgun (WGS) entry which is preliminary data.</text>
</comment>
<organism evidence="1 2">
    <name type="scientific">Vespula squamosa</name>
    <name type="common">Southern yellow jacket</name>
    <name type="synonym">Wasp</name>
    <dbReference type="NCBI Taxonomy" id="30214"/>
    <lineage>
        <taxon>Eukaryota</taxon>
        <taxon>Metazoa</taxon>
        <taxon>Ecdysozoa</taxon>
        <taxon>Arthropoda</taxon>
        <taxon>Hexapoda</taxon>
        <taxon>Insecta</taxon>
        <taxon>Pterygota</taxon>
        <taxon>Neoptera</taxon>
        <taxon>Endopterygota</taxon>
        <taxon>Hymenoptera</taxon>
        <taxon>Apocrita</taxon>
        <taxon>Aculeata</taxon>
        <taxon>Vespoidea</taxon>
        <taxon>Vespidae</taxon>
        <taxon>Vespinae</taxon>
        <taxon>Vespula</taxon>
    </lineage>
</organism>